<feature type="transmembrane region" description="Helical" evidence="1">
    <location>
        <begin position="137"/>
        <end position="155"/>
    </location>
</feature>
<dbReference type="AlphaFoldDB" id="A0A1A9ZBF7"/>
<dbReference type="EnsemblMetazoa" id="GPAI009519-RA">
    <property type="protein sequence ID" value="GPAI009519-PA"/>
    <property type="gene ID" value="GPAI009519"/>
</dbReference>
<protein>
    <submittedName>
        <fullName evidence="2">Uncharacterized protein</fullName>
    </submittedName>
</protein>
<evidence type="ECO:0000256" key="1">
    <source>
        <dbReference type="SAM" id="Phobius"/>
    </source>
</evidence>
<organism evidence="2 3">
    <name type="scientific">Glossina pallidipes</name>
    <name type="common">Tsetse fly</name>
    <dbReference type="NCBI Taxonomy" id="7398"/>
    <lineage>
        <taxon>Eukaryota</taxon>
        <taxon>Metazoa</taxon>
        <taxon>Ecdysozoa</taxon>
        <taxon>Arthropoda</taxon>
        <taxon>Hexapoda</taxon>
        <taxon>Insecta</taxon>
        <taxon>Pterygota</taxon>
        <taxon>Neoptera</taxon>
        <taxon>Endopterygota</taxon>
        <taxon>Diptera</taxon>
        <taxon>Brachycera</taxon>
        <taxon>Muscomorpha</taxon>
        <taxon>Hippoboscoidea</taxon>
        <taxon>Glossinidae</taxon>
        <taxon>Glossina</taxon>
    </lineage>
</organism>
<accession>A0A1A9ZBF7</accession>
<keyword evidence="3" id="KW-1185">Reference proteome</keyword>
<proteinExistence type="predicted"/>
<keyword evidence="1" id="KW-1133">Transmembrane helix</keyword>
<feature type="transmembrane region" description="Helical" evidence="1">
    <location>
        <begin position="95"/>
        <end position="117"/>
    </location>
</feature>
<reference evidence="2" key="2">
    <citation type="submission" date="2020-05" db="UniProtKB">
        <authorList>
            <consortium name="EnsemblMetazoa"/>
        </authorList>
    </citation>
    <scope>IDENTIFICATION</scope>
    <source>
        <strain evidence="2">IAEA</strain>
    </source>
</reference>
<dbReference type="VEuPathDB" id="VectorBase:GPAI009519"/>
<reference evidence="3" key="1">
    <citation type="submission" date="2014-03" db="EMBL/GenBank/DDBJ databases">
        <authorList>
            <person name="Aksoy S."/>
            <person name="Warren W."/>
            <person name="Wilson R.K."/>
        </authorList>
    </citation>
    <scope>NUCLEOTIDE SEQUENCE [LARGE SCALE GENOMIC DNA]</scope>
    <source>
        <strain evidence="3">IAEA</strain>
    </source>
</reference>
<evidence type="ECO:0000313" key="2">
    <source>
        <dbReference type="EnsemblMetazoa" id="GPAI009519-PA"/>
    </source>
</evidence>
<dbReference type="Proteomes" id="UP000092445">
    <property type="component" value="Unassembled WGS sequence"/>
</dbReference>
<evidence type="ECO:0000313" key="3">
    <source>
        <dbReference type="Proteomes" id="UP000092445"/>
    </source>
</evidence>
<keyword evidence="1" id="KW-0812">Transmembrane</keyword>
<sequence>MNGLLFQRCCTSNKGADACGGLVAPKSLENSDPLKIDLGRLRAERALTATASDGVFRYVIHDRGVVDAPVNETNGPVKIVVASCGVVDVDGNSNVLHFGAVLVVVWVGFAILCYMIYFGDDVDNFADDVAQLLHISHSQYLICFYLLSTPTSIWLRLKLSRSLLLVALHLKYFCNSSAELSHHFVASKVDFPLKYYSDHSLLLLVLFASALNFAKASKTLLPWKSNRFVCRDQSPSQVYTNQTFPWSHTDSLNQRQSIDVPPCDYQHLALTTLFLILGILFAAKVFKHSIPSSVRSLFLTFICKLLSGSKKEVSHKQPPPRVSSPLCVIADAASDTFFVFLAEFNTLSKQMVAITFFVSKLIEKAALHA</sequence>
<name>A0A1A9ZBF7_GLOPL</name>
<keyword evidence="1" id="KW-0472">Membrane</keyword>